<evidence type="ECO:0000256" key="6">
    <source>
        <dbReference type="SAM" id="Phobius"/>
    </source>
</evidence>
<keyword evidence="5" id="KW-1015">Disulfide bond</keyword>
<keyword evidence="6" id="KW-1133">Transmembrane helix</keyword>
<evidence type="ECO:0000256" key="5">
    <source>
        <dbReference type="ARBA" id="ARBA00023157"/>
    </source>
</evidence>
<dbReference type="PRINTS" id="PR00705">
    <property type="entry name" value="PAPAIN"/>
</dbReference>
<dbReference type="Gene3D" id="3.90.70.10">
    <property type="entry name" value="Cysteine proteinases"/>
    <property type="match status" value="1"/>
</dbReference>
<feature type="transmembrane region" description="Helical" evidence="6">
    <location>
        <begin position="12"/>
        <end position="34"/>
    </location>
</feature>
<evidence type="ECO:0000256" key="3">
    <source>
        <dbReference type="ARBA" id="ARBA00022801"/>
    </source>
</evidence>
<dbReference type="WBParaSite" id="MBELARI_LOCUS4887">
    <property type="protein sequence ID" value="MBELARI_LOCUS4887"/>
    <property type="gene ID" value="MBELARI_LOCUS4887"/>
</dbReference>
<keyword evidence="6" id="KW-0812">Transmembrane</keyword>
<evidence type="ECO:0000259" key="7">
    <source>
        <dbReference type="SMART" id="SM00645"/>
    </source>
</evidence>
<dbReference type="CDD" id="cd02248">
    <property type="entry name" value="Peptidase_C1A"/>
    <property type="match status" value="1"/>
</dbReference>
<keyword evidence="3" id="KW-0378">Hydrolase</keyword>
<dbReference type="InterPro" id="IPR000668">
    <property type="entry name" value="Peptidase_C1A_C"/>
</dbReference>
<dbReference type="AlphaFoldDB" id="A0AAF3FE23"/>
<dbReference type="PANTHER" id="PTHR12411">
    <property type="entry name" value="CYSTEINE PROTEASE FAMILY C1-RELATED"/>
    <property type="match status" value="1"/>
</dbReference>
<dbReference type="InterPro" id="IPR013128">
    <property type="entry name" value="Peptidase_C1A"/>
</dbReference>
<accession>A0AAF3FE23</accession>
<keyword evidence="2" id="KW-0645">Protease</keyword>
<evidence type="ECO:0000313" key="9">
    <source>
        <dbReference type="WBParaSite" id="MBELARI_LOCUS4887"/>
    </source>
</evidence>
<dbReference type="Pfam" id="PF00112">
    <property type="entry name" value="Peptidase_C1"/>
    <property type="match status" value="1"/>
</dbReference>
<feature type="domain" description="Peptidase C1A papain C-terminal" evidence="7">
    <location>
        <begin position="140"/>
        <end position="356"/>
    </location>
</feature>
<dbReference type="InterPro" id="IPR000169">
    <property type="entry name" value="Pept_cys_AS"/>
</dbReference>
<protein>
    <submittedName>
        <fullName evidence="9">Peptidase C1A papain C-terminal domain-containing protein</fullName>
    </submittedName>
</protein>
<dbReference type="SUPFAM" id="SSF54001">
    <property type="entry name" value="Cysteine proteinases"/>
    <property type="match status" value="1"/>
</dbReference>
<dbReference type="GO" id="GO:0006508">
    <property type="term" value="P:proteolysis"/>
    <property type="evidence" value="ECO:0007669"/>
    <property type="project" value="UniProtKB-KW"/>
</dbReference>
<dbReference type="PROSITE" id="PS00640">
    <property type="entry name" value="THIOL_PROTEASE_ASN"/>
    <property type="match status" value="1"/>
</dbReference>
<evidence type="ECO:0000256" key="1">
    <source>
        <dbReference type="ARBA" id="ARBA00008455"/>
    </source>
</evidence>
<reference evidence="9" key="1">
    <citation type="submission" date="2024-02" db="UniProtKB">
        <authorList>
            <consortium name="WormBaseParasite"/>
        </authorList>
    </citation>
    <scope>IDENTIFICATION</scope>
</reference>
<keyword evidence="6" id="KW-0472">Membrane</keyword>
<name>A0AAF3FE23_9BILA</name>
<dbReference type="InterPro" id="IPR038765">
    <property type="entry name" value="Papain-like_cys_pep_sf"/>
</dbReference>
<dbReference type="PROSITE" id="PS00639">
    <property type="entry name" value="THIOL_PROTEASE_HIS"/>
    <property type="match status" value="1"/>
</dbReference>
<evidence type="ECO:0000256" key="4">
    <source>
        <dbReference type="ARBA" id="ARBA00022807"/>
    </source>
</evidence>
<evidence type="ECO:0000256" key="2">
    <source>
        <dbReference type="ARBA" id="ARBA00022670"/>
    </source>
</evidence>
<sequence length="361" mass="40144">MIIFNVYDQGKYAVAFLAALSVFIAVGLVMSLPVDLDSDNDGILDKDNFQHFKKFQSKFRRNCTNGTTECKSRKRNYANHLKRLGRFKNNTKNCSYEMGETRFMDWSDVELKSMVVDPNLLPKPANNWKPDTSSRRKRQAVGNFDWRTSGAVNPVRDQGGCGSCWAFATVAAIEIQTNNVNKRYNANRRAFSEQYVLDCSTTNGCNGGWPYNAITWVQNNGIARNTSYGPYASAVKSCPTGRVIDKPVIGTQVLTGSPAQMLTYIKNTGPVTVAYYVCTDFFYYTGGVYSGNCQTTSSTYQGGHAVTIVGYGTLNGVDYWLARNSWGPNWGIAGYFMIKRNVDDSKIESWSVVGPKCTTTA</sequence>
<evidence type="ECO:0000313" key="8">
    <source>
        <dbReference type="Proteomes" id="UP000887575"/>
    </source>
</evidence>
<dbReference type="InterPro" id="IPR025661">
    <property type="entry name" value="Pept_asp_AS"/>
</dbReference>
<dbReference type="InterPro" id="IPR039417">
    <property type="entry name" value="Peptidase_C1A_papain-like"/>
</dbReference>
<organism evidence="8 9">
    <name type="scientific">Mesorhabditis belari</name>
    <dbReference type="NCBI Taxonomy" id="2138241"/>
    <lineage>
        <taxon>Eukaryota</taxon>
        <taxon>Metazoa</taxon>
        <taxon>Ecdysozoa</taxon>
        <taxon>Nematoda</taxon>
        <taxon>Chromadorea</taxon>
        <taxon>Rhabditida</taxon>
        <taxon>Rhabditina</taxon>
        <taxon>Rhabditomorpha</taxon>
        <taxon>Rhabditoidea</taxon>
        <taxon>Rhabditidae</taxon>
        <taxon>Mesorhabditinae</taxon>
        <taxon>Mesorhabditis</taxon>
    </lineage>
</organism>
<dbReference type="PROSITE" id="PS00139">
    <property type="entry name" value="THIOL_PROTEASE_CYS"/>
    <property type="match status" value="1"/>
</dbReference>
<proteinExistence type="inferred from homology"/>
<keyword evidence="8" id="KW-1185">Reference proteome</keyword>
<dbReference type="SMART" id="SM00645">
    <property type="entry name" value="Pept_C1"/>
    <property type="match status" value="1"/>
</dbReference>
<dbReference type="InterPro" id="IPR025660">
    <property type="entry name" value="Pept_his_AS"/>
</dbReference>
<keyword evidence="4" id="KW-0788">Thiol protease</keyword>
<comment type="similarity">
    <text evidence="1">Belongs to the peptidase C1 family.</text>
</comment>
<dbReference type="GO" id="GO:0008234">
    <property type="term" value="F:cysteine-type peptidase activity"/>
    <property type="evidence" value="ECO:0007669"/>
    <property type="project" value="UniProtKB-KW"/>
</dbReference>
<dbReference type="Proteomes" id="UP000887575">
    <property type="component" value="Unassembled WGS sequence"/>
</dbReference>